<protein>
    <submittedName>
        <fullName evidence="13">Putative DNA repair protein RAD50</fullName>
    </submittedName>
</protein>
<dbReference type="InterPro" id="IPR038729">
    <property type="entry name" value="Rad50/SbcC_AAA"/>
</dbReference>
<dbReference type="Proteomes" id="UP000324800">
    <property type="component" value="Unassembled WGS sequence"/>
</dbReference>
<evidence type="ECO:0000256" key="6">
    <source>
        <dbReference type="ARBA" id="ARBA00022723"/>
    </source>
</evidence>
<reference evidence="13 14" key="1">
    <citation type="submission" date="2019-03" db="EMBL/GenBank/DDBJ databases">
        <title>Single cell metagenomics reveals metabolic interactions within the superorganism composed of flagellate Streblomastix strix and complex community of Bacteroidetes bacteria on its surface.</title>
        <authorList>
            <person name="Treitli S.C."/>
            <person name="Kolisko M."/>
            <person name="Husnik F."/>
            <person name="Keeling P."/>
            <person name="Hampl V."/>
        </authorList>
    </citation>
    <scope>NUCLEOTIDE SEQUENCE [LARGE SCALE GENOMIC DNA]</scope>
    <source>
        <strain evidence="13">ST1C</strain>
    </source>
</reference>
<feature type="coiled-coil region" evidence="10">
    <location>
        <begin position="1100"/>
        <end position="1143"/>
    </location>
</feature>
<comment type="cofactor">
    <cofactor evidence="1">
        <name>Zn(2+)</name>
        <dbReference type="ChEBI" id="CHEBI:29105"/>
    </cofactor>
</comment>
<evidence type="ECO:0000256" key="7">
    <source>
        <dbReference type="ARBA" id="ARBA00022833"/>
    </source>
</evidence>
<feature type="compositionally biased region" description="Basic and acidic residues" evidence="11">
    <location>
        <begin position="397"/>
        <end position="408"/>
    </location>
</feature>
<evidence type="ECO:0000256" key="8">
    <source>
        <dbReference type="ARBA" id="ARBA00023242"/>
    </source>
</evidence>
<evidence type="ECO:0000259" key="12">
    <source>
        <dbReference type="Pfam" id="PF13476"/>
    </source>
</evidence>
<evidence type="ECO:0000256" key="1">
    <source>
        <dbReference type="ARBA" id="ARBA00001947"/>
    </source>
</evidence>
<evidence type="ECO:0000313" key="14">
    <source>
        <dbReference type="Proteomes" id="UP000324800"/>
    </source>
</evidence>
<keyword evidence="7" id="KW-0862">Zinc</keyword>
<dbReference type="OrthoDB" id="18797at2759"/>
<feature type="region of interest" description="Disordered" evidence="11">
    <location>
        <begin position="389"/>
        <end position="415"/>
    </location>
</feature>
<evidence type="ECO:0000313" key="13">
    <source>
        <dbReference type="EMBL" id="KAA6403521.1"/>
    </source>
</evidence>
<dbReference type="Gene3D" id="3.40.50.300">
    <property type="entry name" value="P-loop containing nucleotide triphosphate hydrolases"/>
    <property type="match status" value="2"/>
</dbReference>
<comment type="subcellular location">
    <subcellularLocation>
        <location evidence="3">Chromosome</location>
    </subcellularLocation>
    <subcellularLocation>
        <location evidence="2">Nucleus</location>
    </subcellularLocation>
</comment>
<name>A0A5J4X8F0_9EUKA</name>
<keyword evidence="10" id="KW-0175">Coiled coil</keyword>
<comment type="similarity">
    <text evidence="4">Belongs to the SMC family. RAD50 subfamily.</text>
</comment>
<dbReference type="Pfam" id="PF13476">
    <property type="entry name" value="AAA_23"/>
    <property type="match status" value="1"/>
</dbReference>
<feature type="coiled-coil region" evidence="10">
    <location>
        <begin position="419"/>
        <end position="446"/>
    </location>
</feature>
<keyword evidence="8" id="KW-0539">Nucleus</keyword>
<feature type="compositionally biased region" description="Basic and acidic residues" evidence="11">
    <location>
        <begin position="467"/>
        <end position="490"/>
    </location>
</feature>
<dbReference type="GO" id="GO:0007004">
    <property type="term" value="P:telomere maintenance via telomerase"/>
    <property type="evidence" value="ECO:0007669"/>
    <property type="project" value="TreeGrafter"/>
</dbReference>
<feature type="coiled-coil region" evidence="10">
    <location>
        <begin position="677"/>
        <end position="728"/>
    </location>
</feature>
<feature type="region of interest" description="Disordered" evidence="11">
    <location>
        <begin position="450"/>
        <end position="509"/>
    </location>
</feature>
<comment type="catalytic activity">
    <reaction evidence="9">
        <text>ATP + H2O = ADP + phosphate + H(+)</text>
        <dbReference type="Rhea" id="RHEA:13065"/>
        <dbReference type="ChEBI" id="CHEBI:15377"/>
        <dbReference type="ChEBI" id="CHEBI:15378"/>
        <dbReference type="ChEBI" id="CHEBI:30616"/>
        <dbReference type="ChEBI" id="CHEBI:43474"/>
        <dbReference type="ChEBI" id="CHEBI:456216"/>
    </reaction>
</comment>
<keyword evidence="6" id="KW-0479">Metal-binding</keyword>
<dbReference type="PANTHER" id="PTHR18867">
    <property type="entry name" value="RAD50"/>
    <property type="match status" value="1"/>
</dbReference>
<feature type="coiled-coil region" evidence="10">
    <location>
        <begin position="251"/>
        <end position="338"/>
    </location>
</feature>
<keyword evidence="5" id="KW-0158">Chromosome</keyword>
<dbReference type="GO" id="GO:0030870">
    <property type="term" value="C:Mre11 complex"/>
    <property type="evidence" value="ECO:0007669"/>
    <property type="project" value="TreeGrafter"/>
</dbReference>
<gene>
    <name evidence="13" type="ORF">EZS28_000949</name>
</gene>
<accession>A0A5J4X8F0</accession>
<evidence type="ECO:0000256" key="3">
    <source>
        <dbReference type="ARBA" id="ARBA00004286"/>
    </source>
</evidence>
<evidence type="ECO:0000256" key="4">
    <source>
        <dbReference type="ARBA" id="ARBA00009439"/>
    </source>
</evidence>
<dbReference type="GO" id="GO:0003691">
    <property type="term" value="F:double-stranded telomeric DNA binding"/>
    <property type="evidence" value="ECO:0007669"/>
    <property type="project" value="TreeGrafter"/>
</dbReference>
<evidence type="ECO:0000256" key="11">
    <source>
        <dbReference type="SAM" id="MobiDB-lite"/>
    </source>
</evidence>
<organism evidence="13 14">
    <name type="scientific">Streblomastix strix</name>
    <dbReference type="NCBI Taxonomy" id="222440"/>
    <lineage>
        <taxon>Eukaryota</taxon>
        <taxon>Metamonada</taxon>
        <taxon>Preaxostyla</taxon>
        <taxon>Oxymonadida</taxon>
        <taxon>Streblomastigidae</taxon>
        <taxon>Streblomastix</taxon>
    </lineage>
</organism>
<dbReference type="GO" id="GO:0043047">
    <property type="term" value="F:single-stranded telomeric DNA binding"/>
    <property type="evidence" value="ECO:0007669"/>
    <property type="project" value="TreeGrafter"/>
</dbReference>
<dbReference type="GO" id="GO:0051880">
    <property type="term" value="F:G-quadruplex DNA binding"/>
    <property type="evidence" value="ECO:0007669"/>
    <property type="project" value="TreeGrafter"/>
</dbReference>
<evidence type="ECO:0000256" key="2">
    <source>
        <dbReference type="ARBA" id="ARBA00004123"/>
    </source>
</evidence>
<dbReference type="PANTHER" id="PTHR18867:SF12">
    <property type="entry name" value="DNA REPAIR PROTEIN RAD50"/>
    <property type="match status" value="1"/>
</dbReference>
<evidence type="ECO:0000256" key="5">
    <source>
        <dbReference type="ARBA" id="ARBA00022454"/>
    </source>
</evidence>
<feature type="coiled-coil region" evidence="10">
    <location>
        <begin position="1045"/>
        <end position="1072"/>
    </location>
</feature>
<dbReference type="GO" id="GO:0006302">
    <property type="term" value="P:double-strand break repair"/>
    <property type="evidence" value="ECO:0007669"/>
    <property type="project" value="InterPro"/>
</dbReference>
<dbReference type="GO" id="GO:0000794">
    <property type="term" value="C:condensed nuclear chromosome"/>
    <property type="evidence" value="ECO:0007669"/>
    <property type="project" value="TreeGrafter"/>
</dbReference>
<proteinExistence type="inferred from homology"/>
<dbReference type="InterPro" id="IPR027417">
    <property type="entry name" value="P-loop_NTPase"/>
</dbReference>
<dbReference type="GO" id="GO:0046872">
    <property type="term" value="F:metal ion binding"/>
    <property type="evidence" value="ECO:0007669"/>
    <property type="project" value="UniProtKB-KW"/>
</dbReference>
<dbReference type="SUPFAM" id="SSF52540">
    <property type="entry name" value="P-loop containing nucleoside triphosphate hydrolases"/>
    <property type="match status" value="1"/>
</dbReference>
<evidence type="ECO:0000256" key="10">
    <source>
        <dbReference type="SAM" id="Coils"/>
    </source>
</evidence>
<dbReference type="GO" id="GO:0070192">
    <property type="term" value="P:chromosome organization involved in meiotic cell cycle"/>
    <property type="evidence" value="ECO:0007669"/>
    <property type="project" value="TreeGrafter"/>
</dbReference>
<dbReference type="GO" id="GO:0016887">
    <property type="term" value="F:ATP hydrolysis activity"/>
    <property type="evidence" value="ECO:0007669"/>
    <property type="project" value="InterPro"/>
</dbReference>
<evidence type="ECO:0000256" key="9">
    <source>
        <dbReference type="ARBA" id="ARBA00049360"/>
    </source>
</evidence>
<comment type="caution">
    <text evidence="13">The sequence shown here is derived from an EMBL/GenBank/DDBJ whole genome shotgun (WGS) entry which is preliminary data.</text>
</comment>
<feature type="coiled-coil region" evidence="10">
    <location>
        <begin position="817"/>
        <end position="1006"/>
    </location>
</feature>
<dbReference type="GO" id="GO:0000722">
    <property type="term" value="P:telomere maintenance via recombination"/>
    <property type="evidence" value="ECO:0007669"/>
    <property type="project" value="TreeGrafter"/>
</dbReference>
<dbReference type="EMBL" id="SNRW01000090">
    <property type="protein sequence ID" value="KAA6403521.1"/>
    <property type="molecule type" value="Genomic_DNA"/>
</dbReference>
<sequence>MSYIDRLQLCGIRSFSPITNGTRGLVFFRPLTIFCGANGSGKTTIVEALKYALTGELPPSSLKGQGFVTDPKLVKESVVKAQVKLRFVNVRGEPMMVVRSMQLTQKQKKAEFKVLDTALVVKDAETGRNTSISQRCTDMDKQIPEFLGVSKAILEHVVFCHQEDSDWPLQKDQVLKQRFDEIFASTKFTKALEMIVKQRKDLDERIKKMAADQRVMGERLSNFTRIEKDRNDHAMKVKIMQRDGDAIKANMKKVEEDYQMEDEACKRLEELEIEKRECETRYTLLDQEKQKTYSKLEVELVETDDELEAYMSTMHESRDQIEAELKRVQEQRENDQIQVAVKQQMRETLTRNNLKRMVEEETLKKTHYELRSLTQMIIQKYKWDDRVGSLSAGQGQDDQRNNKNKKGDNSSQFDANEDLTVAEEILSLLKETKADLRKELDIFMRRKNEEGEQLRKSLNETSATLKMNEKMDQMQKDEEQKIQDEIDRANKRSSSHLSSDKLDQTQVDPDDDLKEIQQLLDNEGSTTILERELNQLKQSREINVKLLNEFKSQMKDRAVNAQSRAQIKNRSTDLSRIEKQLEMKEKPNNKAALYSLFINKKEQFEQDDDFDEDSRSYNFSSQKSLSQIYPLTDLEKQVKILLETNKQEAKQVEIETSKQERSVAELTGQINAKQTNLNKKETSKSQIQEKIKEIKLQIKDFNDINEIEKSLKDKIQQTQAKIQSKKDDKQKKDLAVDFIRNFLTLAQETSQCPLCKRGFDAIQLQNFVKMAQETMQRGNPAQDKKDEGEIKNLNKELERLVSFEPIVNEIKDISTQLPVLSHELQQIQEQKEEKQGKLSEIKSKYAKIKQKQELIEQGLIEAKEISSLIQQKNTISREIETEKKKIKGKEDDQVESMQEEQLEKEISERQAKEEEMTTRIMELQQEINSKNILLSSLKHNLENAKQRCIEKKNQQQTILAKETQLEKINEDSEARSVQQFQLNQRESKVKGQIKILDDEKDKYEKQIKGQIDVLVNEDGKMEGIIEKMRKQLQICSSANPSALDAKALQKQLQQLDAEIQELMDQEKAGSEEMENNIKAQQKHKDIERNIIDNLEYRKKVKASEVAKRRLQDAIDAMQRNPQFETCRRERESLQKKKREIERQITVNETSIGNLTDQIQKNEKQMSGMETLEMNFRMCSLKLRTTQMARADLVKLHTALDKALMKYHRNDIDYIEIKSDIEDEKDKPAAPPTGTYSTSTRTRSFTYRVVMVKGDVELDMRGRCSAGQKGLACLVIRLALAETFCLHCGLVALDEPTTNLDKTNVISFADALLRLINAFHSQGNFQLIIITHDEEFVRHLAQGNAGDYYWRVSKDAQGMSQVEKNALNDLI</sequence>
<feature type="domain" description="Rad50/SbcC-type AAA" evidence="12">
    <location>
        <begin position="6"/>
        <end position="219"/>
    </location>
</feature>